<accession>A0A5K1IIU2</accession>
<proteinExistence type="predicted"/>
<sequence>MPSDDFGVGGWVRVGYCVGYETVVDSLPAGQSLMDEYRS</sequence>
<gene>
    <name evidence="1" type="ORF">JKKLCJKK_01398</name>
</gene>
<reference evidence="1 2" key="1">
    <citation type="submission" date="2019-10" db="EMBL/GenBank/DDBJ databases">
        <authorList>
            <person name="Wolf R A."/>
        </authorList>
    </citation>
    <scope>NUCLEOTIDE SEQUENCE [LARGE SCALE GENOMIC DNA]</scope>
    <source>
        <strain evidence="1">Collinsella_intestinalis_DSM_13632</strain>
    </source>
</reference>
<dbReference type="Proteomes" id="UP000405524">
    <property type="component" value="Unassembled WGS sequence"/>
</dbReference>
<protein>
    <submittedName>
        <fullName evidence="1">Uncharacterized protein</fullName>
    </submittedName>
</protein>
<evidence type="ECO:0000313" key="2">
    <source>
        <dbReference type="Proteomes" id="UP000405524"/>
    </source>
</evidence>
<dbReference type="EMBL" id="CABWIC010000001">
    <property type="protein sequence ID" value="VWL86421.1"/>
    <property type="molecule type" value="Genomic_DNA"/>
</dbReference>
<name>A0A5K1IIU2_9ACTN</name>
<organism evidence="1 2">
    <name type="scientific">Collinsella intestinalis</name>
    <dbReference type="NCBI Taxonomy" id="147207"/>
    <lineage>
        <taxon>Bacteria</taxon>
        <taxon>Bacillati</taxon>
        <taxon>Actinomycetota</taxon>
        <taxon>Coriobacteriia</taxon>
        <taxon>Coriobacteriales</taxon>
        <taxon>Coriobacteriaceae</taxon>
        <taxon>Collinsella</taxon>
    </lineage>
</organism>
<evidence type="ECO:0000313" key="1">
    <source>
        <dbReference type="EMBL" id="VWL86421.1"/>
    </source>
</evidence>
<dbReference type="AlphaFoldDB" id="A0A5K1IIU2"/>